<dbReference type="Pfam" id="PF00571">
    <property type="entry name" value="CBS"/>
    <property type="match status" value="2"/>
</dbReference>
<dbReference type="PROSITE" id="PS51371">
    <property type="entry name" value="CBS"/>
    <property type="match status" value="2"/>
</dbReference>
<name>A0A3G3JXH8_9BACL</name>
<organism evidence="4 5">
    <name type="scientific">Cohnella candidum</name>
    <dbReference type="NCBI Taxonomy" id="2674991"/>
    <lineage>
        <taxon>Bacteria</taxon>
        <taxon>Bacillati</taxon>
        <taxon>Bacillota</taxon>
        <taxon>Bacilli</taxon>
        <taxon>Bacillales</taxon>
        <taxon>Paenibacillaceae</taxon>
        <taxon>Cohnella</taxon>
    </lineage>
</organism>
<dbReference type="PANTHER" id="PTHR43080:SF2">
    <property type="entry name" value="CBS DOMAIN-CONTAINING PROTEIN"/>
    <property type="match status" value="1"/>
</dbReference>
<dbReference type="RefSeq" id="WP_123041045.1">
    <property type="nucleotide sequence ID" value="NZ_CP033433.1"/>
</dbReference>
<protein>
    <submittedName>
        <fullName evidence="4">CBS domain-containing protein</fullName>
    </submittedName>
</protein>
<evidence type="ECO:0000313" key="4">
    <source>
        <dbReference type="EMBL" id="AYQ72963.1"/>
    </source>
</evidence>
<dbReference type="InterPro" id="IPR046342">
    <property type="entry name" value="CBS_dom_sf"/>
</dbReference>
<evidence type="ECO:0000313" key="5">
    <source>
        <dbReference type="Proteomes" id="UP000269097"/>
    </source>
</evidence>
<dbReference type="EMBL" id="CP033433">
    <property type="protein sequence ID" value="AYQ72963.1"/>
    <property type="molecule type" value="Genomic_DNA"/>
</dbReference>
<accession>A0A3G3JXH8</accession>
<feature type="domain" description="CBS" evidence="3">
    <location>
        <begin position="9"/>
        <end position="65"/>
    </location>
</feature>
<evidence type="ECO:0000256" key="1">
    <source>
        <dbReference type="ARBA" id="ARBA00023122"/>
    </source>
</evidence>
<gene>
    <name evidence="4" type="ORF">EAV92_10545</name>
</gene>
<dbReference type="SUPFAM" id="SSF54631">
    <property type="entry name" value="CBS-domain pair"/>
    <property type="match status" value="1"/>
</dbReference>
<keyword evidence="1 2" id="KW-0129">CBS domain</keyword>
<dbReference type="InterPro" id="IPR000644">
    <property type="entry name" value="CBS_dom"/>
</dbReference>
<dbReference type="AlphaFoldDB" id="A0A3G3JXH8"/>
<dbReference type="SMART" id="SM00116">
    <property type="entry name" value="CBS"/>
    <property type="match status" value="2"/>
</dbReference>
<dbReference type="KEGG" id="coh:EAV92_10545"/>
<dbReference type="Gene3D" id="3.10.580.10">
    <property type="entry name" value="CBS-domain"/>
    <property type="match status" value="1"/>
</dbReference>
<proteinExistence type="predicted"/>
<feature type="domain" description="CBS" evidence="3">
    <location>
        <begin position="99"/>
        <end position="157"/>
    </location>
</feature>
<reference evidence="4 5" key="1">
    <citation type="submission" date="2018-10" db="EMBL/GenBank/DDBJ databases">
        <title>Genome Sequence of Cohnella sp.</title>
        <authorList>
            <person name="Srinivasan S."/>
            <person name="Kim M.K."/>
        </authorList>
    </citation>
    <scope>NUCLEOTIDE SEQUENCE [LARGE SCALE GENOMIC DNA]</scope>
    <source>
        <strain evidence="4 5">18JY8-7</strain>
    </source>
</reference>
<dbReference type="InterPro" id="IPR051257">
    <property type="entry name" value="Diverse_CBS-Domain"/>
</dbReference>
<evidence type="ECO:0000256" key="2">
    <source>
        <dbReference type="PROSITE-ProRule" id="PRU00703"/>
    </source>
</evidence>
<dbReference type="PANTHER" id="PTHR43080">
    <property type="entry name" value="CBS DOMAIN-CONTAINING PROTEIN CBSX3, MITOCHONDRIAL"/>
    <property type="match status" value="1"/>
</dbReference>
<dbReference type="Proteomes" id="UP000269097">
    <property type="component" value="Chromosome"/>
</dbReference>
<keyword evidence="5" id="KW-1185">Reference proteome</keyword>
<evidence type="ECO:0000259" key="3">
    <source>
        <dbReference type="PROSITE" id="PS51371"/>
    </source>
</evidence>
<sequence length="165" mass="18673">MNAQASEIMITPPYKAKETDTVKNVIEKFVEHRISGLPVVNDLDQIVGYISDGDIMRYIGKHKDIVVDFGVYYNYVLGDQNPFDLRSKNLDQVGVMDIAQRKVIKVQWDEDIEDIAALLGKKNIKKVPVEQNGRLAGVISRGDIIRFIYRNYLCQPSPEPSSESS</sequence>